<dbReference type="GO" id="GO:0005886">
    <property type="term" value="C:plasma membrane"/>
    <property type="evidence" value="ECO:0007669"/>
    <property type="project" value="UniProtKB-SubCell"/>
</dbReference>
<dbReference type="PANTHER" id="PTHR30625">
    <property type="entry name" value="PROTEIN TOLQ"/>
    <property type="match status" value="1"/>
</dbReference>
<protein>
    <submittedName>
        <fullName evidence="9">MotA/TolQ/ExbB proton channel domain-containing protein</fullName>
    </submittedName>
</protein>
<evidence type="ECO:0000256" key="4">
    <source>
        <dbReference type="ARBA" id="ARBA00022989"/>
    </source>
</evidence>
<evidence type="ECO:0000313" key="10">
    <source>
        <dbReference type="Proteomes" id="UP000663720"/>
    </source>
</evidence>
<keyword evidence="2" id="KW-1003">Cell membrane</keyword>
<dbReference type="PANTHER" id="PTHR30625:SF11">
    <property type="entry name" value="MOTA_TOLQ_EXBB PROTON CHANNEL DOMAIN-CONTAINING PROTEIN"/>
    <property type="match status" value="1"/>
</dbReference>
<dbReference type="RefSeq" id="WP_207689554.1">
    <property type="nucleotide sequence ID" value="NZ_CP061799.1"/>
</dbReference>
<comment type="subcellular location">
    <subcellularLocation>
        <location evidence="1">Cell membrane</location>
        <topology evidence="1">Multi-pass membrane protein</topology>
    </subcellularLocation>
    <subcellularLocation>
        <location evidence="6">Membrane</location>
        <topology evidence="6">Multi-pass membrane protein</topology>
    </subcellularLocation>
</comment>
<gene>
    <name evidence="9" type="ORF">dnl_61680</name>
</gene>
<dbReference type="GO" id="GO:0017038">
    <property type="term" value="P:protein import"/>
    <property type="evidence" value="ECO:0007669"/>
    <property type="project" value="TreeGrafter"/>
</dbReference>
<dbReference type="KEGG" id="dli:dnl_61680"/>
<evidence type="ECO:0000256" key="1">
    <source>
        <dbReference type="ARBA" id="ARBA00004651"/>
    </source>
</evidence>
<dbReference type="AlphaFoldDB" id="A0A975BEB8"/>
<dbReference type="InterPro" id="IPR050790">
    <property type="entry name" value="ExbB/TolQ_transport"/>
</dbReference>
<evidence type="ECO:0000256" key="3">
    <source>
        <dbReference type="ARBA" id="ARBA00022692"/>
    </source>
</evidence>
<dbReference type="Proteomes" id="UP000663720">
    <property type="component" value="Chromosome"/>
</dbReference>
<keyword evidence="5 7" id="KW-0472">Membrane</keyword>
<keyword evidence="4 7" id="KW-1133">Transmembrane helix</keyword>
<feature type="domain" description="MotA/TolQ/ExbB proton channel" evidence="8">
    <location>
        <begin position="68"/>
        <end position="175"/>
    </location>
</feature>
<reference evidence="9" key="1">
    <citation type="journal article" date="2021" name="Microb. Physiol.">
        <title>Proteogenomic Insights into the Physiology of Marine, Sulfate-Reducing, Filamentous Desulfonema limicola and Desulfonema magnum.</title>
        <authorList>
            <person name="Schnaars V."/>
            <person name="Wohlbrand L."/>
            <person name="Scheve S."/>
            <person name="Hinrichs C."/>
            <person name="Reinhardt R."/>
            <person name="Rabus R."/>
        </authorList>
    </citation>
    <scope>NUCLEOTIDE SEQUENCE</scope>
    <source>
        <strain evidence="9">5ac10</strain>
    </source>
</reference>
<name>A0A975BEB8_9BACT</name>
<comment type="similarity">
    <text evidence="6">Belongs to the exbB/tolQ family.</text>
</comment>
<feature type="transmembrane region" description="Helical" evidence="7">
    <location>
        <begin position="138"/>
        <end position="163"/>
    </location>
</feature>
<accession>A0A975BEB8</accession>
<keyword evidence="10" id="KW-1185">Reference proteome</keyword>
<keyword evidence="6" id="KW-0813">Transport</keyword>
<evidence type="ECO:0000256" key="5">
    <source>
        <dbReference type="ARBA" id="ARBA00023136"/>
    </source>
</evidence>
<evidence type="ECO:0000256" key="2">
    <source>
        <dbReference type="ARBA" id="ARBA00022475"/>
    </source>
</evidence>
<evidence type="ECO:0000256" key="7">
    <source>
        <dbReference type="SAM" id="Phobius"/>
    </source>
</evidence>
<dbReference type="InterPro" id="IPR002898">
    <property type="entry name" value="MotA_ExbB_proton_chnl"/>
</dbReference>
<feature type="transmembrane region" description="Helical" evidence="7">
    <location>
        <begin position="95"/>
        <end position="118"/>
    </location>
</feature>
<sequence length="196" mass="22676">MSIFFHEQLSDTLDYLYQGGEIIFPLIFVSVWMWYLIVKKLYILNYWKKQRGKNADEIQSVITDYNADKTYDEKINRRLLQTIVKKRQQNIERHVQTIFVLASIAPLLGLLGTVTGMISTFEAISRFGTANTRAMAAGISEALITTQIGLIVAVPGLFMGHVIRRKTDAMQNRMDSFFLNMEHRIFFKTKINQEKT</sequence>
<evidence type="ECO:0000259" key="8">
    <source>
        <dbReference type="Pfam" id="PF01618"/>
    </source>
</evidence>
<keyword evidence="6" id="KW-0653">Protein transport</keyword>
<proteinExistence type="inferred from homology"/>
<dbReference type="Pfam" id="PF01618">
    <property type="entry name" value="MotA_ExbB"/>
    <property type="match status" value="1"/>
</dbReference>
<feature type="transmembrane region" description="Helical" evidence="7">
    <location>
        <begin position="22"/>
        <end position="43"/>
    </location>
</feature>
<dbReference type="EMBL" id="CP061799">
    <property type="protein sequence ID" value="QTA83753.1"/>
    <property type="molecule type" value="Genomic_DNA"/>
</dbReference>
<keyword evidence="3 7" id="KW-0812">Transmembrane</keyword>
<evidence type="ECO:0000256" key="6">
    <source>
        <dbReference type="RuleBase" id="RU004057"/>
    </source>
</evidence>
<organism evidence="9 10">
    <name type="scientific">Desulfonema limicola</name>
    <dbReference type="NCBI Taxonomy" id="45656"/>
    <lineage>
        <taxon>Bacteria</taxon>
        <taxon>Pseudomonadati</taxon>
        <taxon>Thermodesulfobacteriota</taxon>
        <taxon>Desulfobacteria</taxon>
        <taxon>Desulfobacterales</taxon>
        <taxon>Desulfococcaceae</taxon>
        <taxon>Desulfonema</taxon>
    </lineage>
</organism>
<evidence type="ECO:0000313" key="9">
    <source>
        <dbReference type="EMBL" id="QTA83753.1"/>
    </source>
</evidence>